<accession>A0A6M3IID0</accession>
<reference evidence="1" key="1">
    <citation type="submission" date="2020-03" db="EMBL/GenBank/DDBJ databases">
        <title>The deep terrestrial virosphere.</title>
        <authorList>
            <person name="Holmfeldt K."/>
            <person name="Nilsson E."/>
            <person name="Simone D."/>
            <person name="Lopez-Fernandez M."/>
            <person name="Wu X."/>
            <person name="de Brujin I."/>
            <person name="Lundin D."/>
            <person name="Andersson A."/>
            <person name="Bertilsson S."/>
            <person name="Dopson M."/>
        </authorList>
    </citation>
    <scope>NUCLEOTIDE SEQUENCE</scope>
    <source>
        <strain evidence="2">MM415A01281</strain>
        <strain evidence="1">MM415B01699</strain>
    </source>
</reference>
<evidence type="ECO:0000313" key="2">
    <source>
        <dbReference type="EMBL" id="QJA77551.1"/>
    </source>
</evidence>
<dbReference type="AlphaFoldDB" id="A0A6M3IID0"/>
<organism evidence="1">
    <name type="scientific">viral metagenome</name>
    <dbReference type="NCBI Taxonomy" id="1070528"/>
    <lineage>
        <taxon>unclassified sequences</taxon>
        <taxon>metagenomes</taxon>
        <taxon>organismal metagenomes</taxon>
    </lineage>
</organism>
<proteinExistence type="predicted"/>
<gene>
    <name evidence="2" type="ORF">MM415A01281_0005</name>
    <name evidence="1" type="ORF">MM415B01699_0014</name>
</gene>
<dbReference type="EMBL" id="MT141257">
    <property type="protein sequence ID" value="QJA57164.1"/>
    <property type="molecule type" value="Genomic_DNA"/>
</dbReference>
<protein>
    <submittedName>
        <fullName evidence="1">Uncharacterized protein</fullName>
    </submittedName>
</protein>
<sequence length="229" mass="23119">MAPVFLGAAAAVVGLGISSAITGSHPSAGQFFSTIGLGGLGGVAGGGIMGGVEGGLASATGPSAMEFASPFMTPAGVAPLSTAAAIPAAAAATGSIWDKLLSPQVLTPAITTAGQVASLAMQPDYPDITPSPPIPPQTMALTETDPLEQKRYEASPEAIDLANQRRIAREREFAQARAQEERNAIVALLGTRGAYGAPTSDEYLWASRSAQQRLIGIPPVFGAARHGTV</sequence>
<dbReference type="EMBL" id="MT142289">
    <property type="protein sequence ID" value="QJA77551.1"/>
    <property type="molecule type" value="Genomic_DNA"/>
</dbReference>
<name>A0A6M3IID0_9ZZZZ</name>
<evidence type="ECO:0000313" key="1">
    <source>
        <dbReference type="EMBL" id="QJA57164.1"/>
    </source>
</evidence>